<evidence type="ECO:0000256" key="3">
    <source>
        <dbReference type="ARBA" id="ARBA00012663"/>
    </source>
</evidence>
<feature type="non-terminal residue" evidence="7">
    <location>
        <position position="1"/>
    </location>
</feature>
<dbReference type="Gene3D" id="3.20.20.80">
    <property type="entry name" value="Glycosidases"/>
    <property type="match status" value="1"/>
</dbReference>
<reference evidence="7 8" key="1">
    <citation type="journal article" date="2019" name="Nat. Med.">
        <title>A library of human gut bacterial isolates paired with longitudinal multiomics data enables mechanistic microbiome research.</title>
        <authorList>
            <person name="Poyet M."/>
            <person name="Groussin M."/>
            <person name="Gibbons S.M."/>
            <person name="Avila-Pacheco J."/>
            <person name="Jiang X."/>
            <person name="Kearney S.M."/>
            <person name="Perrotta A.R."/>
            <person name="Berdy B."/>
            <person name="Zhao S."/>
            <person name="Lieberman T.D."/>
            <person name="Swanson P.K."/>
            <person name="Smith M."/>
            <person name="Roesemann S."/>
            <person name="Alexander J.E."/>
            <person name="Rich S.A."/>
            <person name="Livny J."/>
            <person name="Vlamakis H."/>
            <person name="Clish C."/>
            <person name="Bullock K."/>
            <person name="Deik A."/>
            <person name="Scott J."/>
            <person name="Pierce K.A."/>
            <person name="Xavier R.J."/>
            <person name="Alm E.J."/>
        </authorList>
    </citation>
    <scope>NUCLEOTIDE SEQUENCE [LARGE SCALE GENOMIC DNA]</scope>
    <source>
        <strain evidence="7 8">BIOML-A5</strain>
    </source>
</reference>
<evidence type="ECO:0000256" key="5">
    <source>
        <dbReference type="PIRSR" id="PIRSR625705-1"/>
    </source>
</evidence>
<dbReference type="EC" id="3.2.1.52" evidence="3"/>
<accession>A0A5M5ZLV5</accession>
<evidence type="ECO:0000313" key="7">
    <source>
        <dbReference type="EMBL" id="KAA5377518.1"/>
    </source>
</evidence>
<dbReference type="CDD" id="cd06563">
    <property type="entry name" value="GH20_chitobiase-like"/>
    <property type="match status" value="1"/>
</dbReference>
<dbReference type="GO" id="GO:0005975">
    <property type="term" value="P:carbohydrate metabolic process"/>
    <property type="evidence" value="ECO:0007669"/>
    <property type="project" value="InterPro"/>
</dbReference>
<evidence type="ECO:0000256" key="4">
    <source>
        <dbReference type="ARBA" id="ARBA00022801"/>
    </source>
</evidence>
<dbReference type="Pfam" id="PF00728">
    <property type="entry name" value="Glyco_hydro_20"/>
    <property type="match status" value="1"/>
</dbReference>
<protein>
    <recommendedName>
        <fullName evidence="3">beta-N-acetylhexosaminidase</fullName>
        <ecNumber evidence="3">3.2.1.52</ecNumber>
    </recommendedName>
</protein>
<dbReference type="AlphaFoldDB" id="A0A5M5ZLV5"/>
<dbReference type="GO" id="GO:0030203">
    <property type="term" value="P:glycosaminoglycan metabolic process"/>
    <property type="evidence" value="ECO:0007669"/>
    <property type="project" value="TreeGrafter"/>
</dbReference>
<sequence length="294" mass="33342">ITVIPEVDLPGHMLAALAAYPEMGCTGGPYEVCPRWGVFEDVLCIGNEKSMQFLEDVMAEIIDIFPSKYIHIGGDEAPRTRWEKCPKCQARIRTEKLKADKNHTAEDRLQSYCMTRIEKLLNSKGRQIIGWDEILEGDVAPNATVMSWRGSAGGIKAAQLGHDVIMTPNDYCYFDYYQSEDTRHEPFAIGGFVPLEKVYSLNPTASLTEEQAKHILGTQANLWTEYIPTSEQVEYMVLPRMAALAEVQWTQLEKKDYTNFTTRLAGLIGLYRRDGLNYREPFRQQADSTATEKK</sequence>
<organism evidence="7 8">
    <name type="scientific">Phocaeicola dorei</name>
    <dbReference type="NCBI Taxonomy" id="357276"/>
    <lineage>
        <taxon>Bacteria</taxon>
        <taxon>Pseudomonadati</taxon>
        <taxon>Bacteroidota</taxon>
        <taxon>Bacteroidia</taxon>
        <taxon>Bacteroidales</taxon>
        <taxon>Bacteroidaceae</taxon>
        <taxon>Phocaeicola</taxon>
    </lineage>
</organism>
<evidence type="ECO:0000313" key="8">
    <source>
        <dbReference type="Proteomes" id="UP000347681"/>
    </source>
</evidence>
<feature type="domain" description="Glycoside hydrolase family 20 catalytic" evidence="6">
    <location>
        <begin position="1"/>
        <end position="251"/>
    </location>
</feature>
<dbReference type="InterPro" id="IPR015883">
    <property type="entry name" value="Glyco_hydro_20_cat"/>
</dbReference>
<proteinExistence type="inferred from homology"/>
<dbReference type="GO" id="GO:0016020">
    <property type="term" value="C:membrane"/>
    <property type="evidence" value="ECO:0007669"/>
    <property type="project" value="TreeGrafter"/>
</dbReference>
<keyword evidence="4 7" id="KW-0378">Hydrolase</keyword>
<dbReference type="InterPro" id="IPR025705">
    <property type="entry name" value="Beta_hexosaminidase_sua/sub"/>
</dbReference>
<dbReference type="PANTHER" id="PTHR22600:SF57">
    <property type="entry name" value="BETA-N-ACETYLHEXOSAMINIDASE"/>
    <property type="match status" value="1"/>
</dbReference>
<dbReference type="EMBL" id="VVZB01000200">
    <property type="protein sequence ID" value="KAA5377518.1"/>
    <property type="molecule type" value="Genomic_DNA"/>
</dbReference>
<dbReference type="RefSeq" id="WP_149941594.1">
    <property type="nucleotide sequence ID" value="NZ_VVZB01000200.1"/>
</dbReference>
<dbReference type="PRINTS" id="PR00738">
    <property type="entry name" value="GLHYDRLASE20"/>
</dbReference>
<gene>
    <name evidence="7" type="ORF">F2Y61_25190</name>
</gene>
<dbReference type="InterPro" id="IPR017853">
    <property type="entry name" value="GH"/>
</dbReference>
<dbReference type="SUPFAM" id="SSF51445">
    <property type="entry name" value="(Trans)glycosidases"/>
    <property type="match status" value="1"/>
</dbReference>
<name>A0A5M5ZLV5_9BACT</name>
<comment type="caution">
    <text evidence="7">The sequence shown here is derived from an EMBL/GenBank/DDBJ whole genome shotgun (WGS) entry which is preliminary data.</text>
</comment>
<evidence type="ECO:0000256" key="2">
    <source>
        <dbReference type="ARBA" id="ARBA00006285"/>
    </source>
</evidence>
<comment type="similarity">
    <text evidence="2">Belongs to the glycosyl hydrolase 20 family.</text>
</comment>
<feature type="active site" description="Proton donor" evidence="5">
    <location>
        <position position="76"/>
    </location>
</feature>
<evidence type="ECO:0000259" key="6">
    <source>
        <dbReference type="Pfam" id="PF00728"/>
    </source>
</evidence>
<evidence type="ECO:0000256" key="1">
    <source>
        <dbReference type="ARBA" id="ARBA00001231"/>
    </source>
</evidence>
<dbReference type="PANTHER" id="PTHR22600">
    <property type="entry name" value="BETA-HEXOSAMINIDASE"/>
    <property type="match status" value="1"/>
</dbReference>
<dbReference type="Proteomes" id="UP000347681">
    <property type="component" value="Unassembled WGS sequence"/>
</dbReference>
<comment type="catalytic activity">
    <reaction evidence="1">
        <text>Hydrolysis of terminal non-reducing N-acetyl-D-hexosamine residues in N-acetyl-beta-D-hexosaminides.</text>
        <dbReference type="EC" id="3.2.1.52"/>
    </reaction>
</comment>
<dbReference type="GO" id="GO:0004563">
    <property type="term" value="F:beta-N-acetylhexosaminidase activity"/>
    <property type="evidence" value="ECO:0007669"/>
    <property type="project" value="UniProtKB-EC"/>
</dbReference>